<evidence type="ECO:0000256" key="9">
    <source>
        <dbReference type="SAM" id="MobiDB-lite"/>
    </source>
</evidence>
<dbReference type="Gene3D" id="3.30.200.20">
    <property type="entry name" value="Phosphorylase Kinase, domain 1"/>
    <property type="match status" value="1"/>
</dbReference>
<evidence type="ECO:0000256" key="5">
    <source>
        <dbReference type="ARBA" id="ARBA00022737"/>
    </source>
</evidence>
<dbReference type="InterPro" id="IPR000719">
    <property type="entry name" value="Prot_kinase_dom"/>
</dbReference>
<feature type="region of interest" description="Disordered" evidence="9">
    <location>
        <begin position="757"/>
        <end position="806"/>
    </location>
</feature>
<keyword evidence="4 11" id="KW-0732">Signal</keyword>
<keyword evidence="7 10" id="KW-0472">Membrane</keyword>
<organism evidence="13 14">
    <name type="scientific">Rhynchospora tenuis</name>
    <dbReference type="NCBI Taxonomy" id="198213"/>
    <lineage>
        <taxon>Eukaryota</taxon>
        <taxon>Viridiplantae</taxon>
        <taxon>Streptophyta</taxon>
        <taxon>Embryophyta</taxon>
        <taxon>Tracheophyta</taxon>
        <taxon>Spermatophyta</taxon>
        <taxon>Magnoliopsida</taxon>
        <taxon>Liliopsida</taxon>
        <taxon>Poales</taxon>
        <taxon>Cyperaceae</taxon>
        <taxon>Cyperoideae</taxon>
        <taxon>Rhynchosporeae</taxon>
        <taxon>Rhynchospora</taxon>
    </lineage>
</organism>
<dbReference type="PANTHER" id="PTHR48007">
    <property type="entry name" value="LEUCINE-RICH REPEAT RECEPTOR-LIKE PROTEIN KINASE PXC1"/>
    <property type="match status" value="1"/>
</dbReference>
<evidence type="ECO:0000259" key="12">
    <source>
        <dbReference type="PROSITE" id="PS50011"/>
    </source>
</evidence>
<evidence type="ECO:0000256" key="1">
    <source>
        <dbReference type="ARBA" id="ARBA00004370"/>
    </source>
</evidence>
<dbReference type="Proteomes" id="UP001210211">
    <property type="component" value="Unassembled WGS sequence"/>
</dbReference>
<feature type="domain" description="Protein kinase" evidence="12">
    <location>
        <begin position="431"/>
        <end position="715"/>
    </location>
</feature>
<evidence type="ECO:0000313" key="14">
    <source>
        <dbReference type="Proteomes" id="UP001210211"/>
    </source>
</evidence>
<comment type="subcellular location">
    <subcellularLocation>
        <location evidence="1">Membrane</location>
    </subcellularLocation>
</comment>
<keyword evidence="2" id="KW-0433">Leucine-rich repeat</keyword>
<dbReference type="InterPro" id="IPR032675">
    <property type="entry name" value="LRR_dom_sf"/>
</dbReference>
<dbReference type="GO" id="GO:0004672">
    <property type="term" value="F:protein kinase activity"/>
    <property type="evidence" value="ECO:0007669"/>
    <property type="project" value="InterPro"/>
</dbReference>
<evidence type="ECO:0000256" key="3">
    <source>
        <dbReference type="ARBA" id="ARBA00022692"/>
    </source>
</evidence>
<keyword evidence="5" id="KW-0677">Repeat</keyword>
<dbReference type="FunFam" id="3.30.200.20:FF:000433">
    <property type="entry name" value="Predicted protein"/>
    <property type="match status" value="1"/>
</dbReference>
<dbReference type="PROSITE" id="PS50011">
    <property type="entry name" value="PROTEIN_KINASE_DOM"/>
    <property type="match status" value="1"/>
</dbReference>
<dbReference type="GO" id="GO:0005524">
    <property type="term" value="F:ATP binding"/>
    <property type="evidence" value="ECO:0007669"/>
    <property type="project" value="InterPro"/>
</dbReference>
<evidence type="ECO:0000256" key="4">
    <source>
        <dbReference type="ARBA" id="ARBA00022729"/>
    </source>
</evidence>
<evidence type="ECO:0000313" key="13">
    <source>
        <dbReference type="EMBL" id="KAJ3697682.1"/>
    </source>
</evidence>
<evidence type="ECO:0000256" key="11">
    <source>
        <dbReference type="SAM" id="SignalP"/>
    </source>
</evidence>
<reference evidence="13 14" key="1">
    <citation type="journal article" date="2022" name="Cell">
        <title>Repeat-based holocentromeres influence genome architecture and karyotype evolution.</title>
        <authorList>
            <person name="Hofstatter P.G."/>
            <person name="Thangavel G."/>
            <person name="Lux T."/>
            <person name="Neumann P."/>
            <person name="Vondrak T."/>
            <person name="Novak P."/>
            <person name="Zhang M."/>
            <person name="Costa L."/>
            <person name="Castellani M."/>
            <person name="Scott A."/>
            <person name="Toegelov H."/>
            <person name="Fuchs J."/>
            <person name="Mata-Sucre Y."/>
            <person name="Dias Y."/>
            <person name="Vanzela A.L.L."/>
            <person name="Huettel B."/>
            <person name="Almeida C.C.S."/>
            <person name="Simkova H."/>
            <person name="Souza G."/>
            <person name="Pedrosa-Harand A."/>
            <person name="Macas J."/>
            <person name="Mayer K.F.X."/>
            <person name="Houben A."/>
            <person name="Marques A."/>
        </authorList>
    </citation>
    <scope>NUCLEOTIDE SEQUENCE [LARGE SCALE GENOMIC DNA]</scope>
    <source>
        <strain evidence="13">RhyTen1mFocal</strain>
    </source>
</reference>
<dbReference type="SUPFAM" id="SSF52058">
    <property type="entry name" value="L domain-like"/>
    <property type="match status" value="1"/>
</dbReference>
<dbReference type="Gene3D" id="1.10.510.10">
    <property type="entry name" value="Transferase(Phosphotransferase) domain 1"/>
    <property type="match status" value="1"/>
</dbReference>
<dbReference type="PANTHER" id="PTHR48007:SF81">
    <property type="entry name" value="PROTEIN KINASE DOMAIN-CONTAINING PROTEIN"/>
    <property type="match status" value="1"/>
</dbReference>
<dbReference type="InterPro" id="IPR013210">
    <property type="entry name" value="LRR_N_plant-typ"/>
</dbReference>
<dbReference type="InterPro" id="IPR011009">
    <property type="entry name" value="Kinase-like_dom_sf"/>
</dbReference>
<evidence type="ECO:0000256" key="6">
    <source>
        <dbReference type="ARBA" id="ARBA00022989"/>
    </source>
</evidence>
<dbReference type="InterPro" id="IPR001245">
    <property type="entry name" value="Ser-Thr/Tyr_kinase_cat_dom"/>
</dbReference>
<dbReference type="Pfam" id="PF07714">
    <property type="entry name" value="PK_Tyr_Ser-Thr"/>
    <property type="match status" value="1"/>
</dbReference>
<dbReference type="InterPro" id="IPR046959">
    <property type="entry name" value="PRK1-6/SRF4-like"/>
</dbReference>
<dbReference type="FunFam" id="1.10.510.10:FF:000448">
    <property type="entry name" value="Putative LRR receptor-like serine/threonine-protein kinase"/>
    <property type="match status" value="1"/>
</dbReference>
<dbReference type="SUPFAM" id="SSF56112">
    <property type="entry name" value="Protein kinase-like (PK-like)"/>
    <property type="match status" value="1"/>
</dbReference>
<protein>
    <recommendedName>
        <fullName evidence="12">Protein kinase domain-containing protein</fullName>
    </recommendedName>
</protein>
<keyword evidence="8" id="KW-0325">Glycoprotein</keyword>
<dbReference type="GO" id="GO:0016020">
    <property type="term" value="C:membrane"/>
    <property type="evidence" value="ECO:0007669"/>
    <property type="project" value="UniProtKB-SubCell"/>
</dbReference>
<keyword evidence="14" id="KW-1185">Reference proteome</keyword>
<evidence type="ECO:0000256" key="8">
    <source>
        <dbReference type="ARBA" id="ARBA00023180"/>
    </source>
</evidence>
<comment type="caution">
    <text evidence="13">The sequence shown here is derived from an EMBL/GenBank/DDBJ whole genome shotgun (WGS) entry which is preliminary data.</text>
</comment>
<gene>
    <name evidence="13" type="ORF">LUZ61_001387</name>
</gene>
<feature type="region of interest" description="Disordered" evidence="9">
    <location>
        <begin position="366"/>
        <end position="395"/>
    </location>
</feature>
<accession>A0AAD5ZGY3</accession>
<feature type="compositionally biased region" description="Polar residues" evidence="9">
    <location>
        <begin position="369"/>
        <end position="387"/>
    </location>
</feature>
<dbReference type="AlphaFoldDB" id="A0AAD5ZGY3"/>
<sequence length="806" mass="87618">MVPLVILLLLAGLLLQSSSPVALVQGQSLSSRSDLLALYSLRGSLGLRARDWPRGSDPCSNWTGVNCQSGRVVGLDVSGLRRTRLGKQNPQFAVDGLQNLTRLASFNASGFLLPGSIPDWFGSRLPPGFLFLDLRGSGVVGQIPSSLGNLSSLTVLDLSVNRLNGTVPVSLGNLRMLNSLNLSHNMLSGSIPDAFWSLSNLKLLDFSGNNLTGKLPNLSPSTGSSGSIVNLSNNSYYGEIPASFAAFFSNLSSADLSSNYFDGVVTILNDNKNVSLSINCLQNRTDQRSPAECVMFYSTRGLPYDGPTAFSPAAAPAQQPPASTKKSNHKLKYILIGAIGGGVLLFIVAALVTVLCCKFYGARSRTEQRQTQPRQSPATQEPSSGAHITSGRGIVTSGRFHPSATVVPKINYAAVGDSFAYDQLLLATSDFSDENLIKQGHSGDLYQGQLQDNTRVVVKRIGTRVERRDAYIAAEMELFAKGANQRLVPFLGHCLDGQDDRFLVYRFLPNGDLATVLHRKLQKEEEGEEEVQSIDWIKRLKIATGVAEALCYLHNECNPPIVHRDVQASSILLDDKFEVRLGSLCENCIQEPENHQNVLTRLIRFSSASTDPGTSRSQPITCAYDVYCLGLVLLELVTGQPAAATSDWLDRILPCINIYEKDLITKIVDPSLIVDEDLLEEVWAMAVVAKSCLNPKPAKRPPTRHILKALENPLKVVREDPNSGSGRLRATSSRGSWNATLWGSWRRSSSDVGMTAATSREEVRRSETVWSGSGGSNGGERSFSHRRTSKEIVPEPSGLREVVFED</sequence>
<evidence type="ECO:0000256" key="7">
    <source>
        <dbReference type="ARBA" id="ARBA00023136"/>
    </source>
</evidence>
<dbReference type="EMBL" id="JAMRDG010000001">
    <property type="protein sequence ID" value="KAJ3697682.1"/>
    <property type="molecule type" value="Genomic_DNA"/>
</dbReference>
<dbReference type="Gene3D" id="3.80.10.10">
    <property type="entry name" value="Ribonuclease Inhibitor"/>
    <property type="match status" value="1"/>
</dbReference>
<dbReference type="Pfam" id="PF08263">
    <property type="entry name" value="LRRNT_2"/>
    <property type="match status" value="1"/>
</dbReference>
<dbReference type="InterPro" id="IPR001611">
    <property type="entry name" value="Leu-rich_rpt"/>
</dbReference>
<feature type="transmembrane region" description="Helical" evidence="10">
    <location>
        <begin position="333"/>
        <end position="360"/>
    </location>
</feature>
<feature type="chain" id="PRO_5041934314" description="Protein kinase domain-containing protein" evidence="11">
    <location>
        <begin position="27"/>
        <end position="806"/>
    </location>
</feature>
<keyword evidence="3 10" id="KW-0812">Transmembrane</keyword>
<dbReference type="PROSITE" id="PS51450">
    <property type="entry name" value="LRR"/>
    <property type="match status" value="1"/>
</dbReference>
<dbReference type="FunFam" id="3.80.10.10:FF:000041">
    <property type="entry name" value="LRR receptor-like serine/threonine-protein kinase ERECTA"/>
    <property type="match status" value="1"/>
</dbReference>
<feature type="signal peptide" evidence="11">
    <location>
        <begin position="1"/>
        <end position="26"/>
    </location>
</feature>
<evidence type="ECO:0000256" key="2">
    <source>
        <dbReference type="ARBA" id="ARBA00022614"/>
    </source>
</evidence>
<keyword evidence="6 10" id="KW-1133">Transmembrane helix</keyword>
<evidence type="ECO:0000256" key="10">
    <source>
        <dbReference type="SAM" id="Phobius"/>
    </source>
</evidence>
<name>A0AAD5ZGY3_9POAL</name>
<proteinExistence type="predicted"/>
<dbReference type="Pfam" id="PF13855">
    <property type="entry name" value="LRR_8"/>
    <property type="match status" value="1"/>
</dbReference>